<organism evidence="2">
    <name type="scientific">Phytobacter massiliensis</name>
    <dbReference type="NCBI Taxonomy" id="1485952"/>
    <lineage>
        <taxon>Bacteria</taxon>
        <taxon>Pseudomonadati</taxon>
        <taxon>Pseudomonadota</taxon>
        <taxon>Gammaproteobacteria</taxon>
        <taxon>Enterobacterales</taxon>
        <taxon>Enterobacteriaceae</taxon>
        <taxon>Phytobacter</taxon>
    </lineage>
</organism>
<dbReference type="InterPro" id="IPR010595">
    <property type="entry name" value="DUF1161"/>
</dbReference>
<dbReference type="RefSeq" id="WP_044176483.1">
    <property type="nucleotide sequence ID" value="NZ_CABKSF010000001.1"/>
</dbReference>
<proteinExistence type="predicted"/>
<protein>
    <recommendedName>
        <fullName evidence="3">DUF1161 domain-containing protein</fullName>
    </recommendedName>
</protein>
<dbReference type="AlphaFoldDB" id="A0A6N3FZ88"/>
<dbReference type="Pfam" id="PF06649">
    <property type="entry name" value="DUF1161"/>
    <property type="match status" value="1"/>
</dbReference>
<accession>A0A6N3FZ88</accession>
<sequence>MKKLIWLGALLMAGSASALAAPDSCERVRSDIEQRIINNGVAESAFTLTVEPNDQNSAPDAQVVGHCGNDGWKILYTRHGDGAADDNQRSASQ</sequence>
<evidence type="ECO:0008006" key="3">
    <source>
        <dbReference type="Google" id="ProtNLM"/>
    </source>
</evidence>
<keyword evidence="1" id="KW-0732">Signal</keyword>
<name>A0A6N3FZ88_9ENTR</name>
<dbReference type="EMBL" id="CACRTZ010000033">
    <property type="protein sequence ID" value="VYU57280.1"/>
    <property type="molecule type" value="Genomic_DNA"/>
</dbReference>
<dbReference type="OrthoDB" id="6183281at2"/>
<reference evidence="2" key="1">
    <citation type="submission" date="2019-11" db="EMBL/GenBank/DDBJ databases">
        <authorList>
            <person name="Feng L."/>
        </authorList>
    </citation>
    <scope>NUCLEOTIDE SEQUENCE</scope>
    <source>
        <strain evidence="2">EMassiliensisLFYP7</strain>
    </source>
</reference>
<gene>
    <name evidence="2" type="ORF">EMLFYP7_02899</name>
</gene>
<feature type="chain" id="PRO_5026661099" description="DUF1161 domain-containing protein" evidence="1">
    <location>
        <begin position="21"/>
        <end position="93"/>
    </location>
</feature>
<evidence type="ECO:0000256" key="1">
    <source>
        <dbReference type="SAM" id="SignalP"/>
    </source>
</evidence>
<evidence type="ECO:0000313" key="2">
    <source>
        <dbReference type="EMBL" id="VYU57280.1"/>
    </source>
</evidence>
<feature type="signal peptide" evidence="1">
    <location>
        <begin position="1"/>
        <end position="20"/>
    </location>
</feature>